<dbReference type="EMBL" id="CP113520">
    <property type="protein sequence ID" value="WAJ29309.1"/>
    <property type="molecule type" value="Genomic_DNA"/>
</dbReference>
<evidence type="ECO:0000313" key="1">
    <source>
        <dbReference type="EMBL" id="WAJ29309.1"/>
    </source>
</evidence>
<keyword evidence="2" id="KW-1185">Reference proteome</keyword>
<protein>
    <submittedName>
        <fullName evidence="1">Helix-turn-helix domain-containing protein</fullName>
    </submittedName>
</protein>
<proteinExistence type="predicted"/>
<name>A0ACD4NQV2_9HYPH</name>
<sequence length="100" mass="11014">MTPIRFIRQHVFRLTQTEFAALAGVRQSSVSRWESGGPLDSIDMLHIRNAAFARSLPWNDSWFFDVPAAREDGVDDAAIEVGCRVASPESVQHAADEAAS</sequence>
<reference evidence="1" key="1">
    <citation type="submission" date="2022-11" db="EMBL/GenBank/DDBJ databases">
        <title>beta-Carotene-producing bacterium, Jeongeuplla avenae sp. nov., alleviates the salt stress of Arabidopsis seedlings.</title>
        <authorList>
            <person name="Jiang L."/>
            <person name="Lee J."/>
        </authorList>
    </citation>
    <scope>NUCLEOTIDE SEQUENCE</scope>
    <source>
        <strain evidence="1">DY_R2A_6</strain>
    </source>
</reference>
<gene>
    <name evidence="1" type="ORF">OXU80_03485</name>
</gene>
<organism evidence="1 2">
    <name type="scientific">Antarcticirhabdus aurantiaca</name>
    <dbReference type="NCBI Taxonomy" id="2606717"/>
    <lineage>
        <taxon>Bacteria</taxon>
        <taxon>Pseudomonadati</taxon>
        <taxon>Pseudomonadota</taxon>
        <taxon>Alphaproteobacteria</taxon>
        <taxon>Hyphomicrobiales</taxon>
        <taxon>Aurantimonadaceae</taxon>
        <taxon>Antarcticirhabdus</taxon>
    </lineage>
</organism>
<evidence type="ECO:0000313" key="2">
    <source>
        <dbReference type="Proteomes" id="UP001163223"/>
    </source>
</evidence>
<dbReference type="Proteomes" id="UP001163223">
    <property type="component" value="Chromosome"/>
</dbReference>
<accession>A0ACD4NQV2</accession>